<keyword evidence="19" id="KW-0614">Plasmid</keyword>
<dbReference type="GO" id="GO:0046872">
    <property type="term" value="F:metal ion binding"/>
    <property type="evidence" value="ECO:0007669"/>
    <property type="project" value="UniProtKB-UniRule"/>
</dbReference>
<evidence type="ECO:0000256" key="1">
    <source>
        <dbReference type="ARBA" id="ARBA00004651"/>
    </source>
</evidence>
<keyword evidence="7" id="KW-0677">Repeat</keyword>
<feature type="transmembrane region" description="Helical" evidence="14">
    <location>
        <begin position="98"/>
        <end position="118"/>
    </location>
</feature>
<comment type="similarity">
    <text evidence="2 14">Belongs to the peptidase M50B family.</text>
</comment>
<evidence type="ECO:0000259" key="18">
    <source>
        <dbReference type="PROSITE" id="PS51371"/>
    </source>
</evidence>
<evidence type="ECO:0000256" key="12">
    <source>
        <dbReference type="ARBA" id="ARBA00023122"/>
    </source>
</evidence>
<dbReference type="Gene3D" id="3.10.580.10">
    <property type="entry name" value="CBS-domain"/>
    <property type="match status" value="2"/>
</dbReference>
<dbReference type="AlphaFoldDB" id="A0A1L3LXM4"/>
<evidence type="ECO:0000256" key="13">
    <source>
        <dbReference type="ARBA" id="ARBA00023136"/>
    </source>
</evidence>
<dbReference type="PANTHER" id="PTHR39188:SF3">
    <property type="entry name" value="STAGE IV SPORULATION PROTEIN FB"/>
    <property type="match status" value="1"/>
</dbReference>
<evidence type="ECO:0000256" key="5">
    <source>
        <dbReference type="ARBA" id="ARBA00022692"/>
    </source>
</evidence>
<evidence type="ECO:0000256" key="15">
    <source>
        <dbReference type="PIRSR" id="PIRSR006404-1"/>
    </source>
</evidence>
<dbReference type="Proteomes" id="UP000182306">
    <property type="component" value="Plasmid C"/>
</dbReference>
<reference evidence="19 21" key="1">
    <citation type="submission" date="2015-10" db="EMBL/GenBank/DDBJ databases">
        <title>Genomic differences between typical nodule nitrogen-fixing rhizobial strains and those coming from bean seeds.</title>
        <authorList>
            <person name="Peralta H."/>
            <person name="Aguilar-Vera A."/>
            <person name="Diaz R."/>
            <person name="Mora Y."/>
            <person name="Martinez-Batallar G."/>
            <person name="Salazar E."/>
            <person name="Vargas-Lagunas C."/>
            <person name="Encarnacion S."/>
            <person name="Girard L."/>
            <person name="Mora J."/>
        </authorList>
    </citation>
    <scope>NUCLEOTIDE SEQUENCE [LARGE SCALE GENOMIC DNA]</scope>
    <source>
        <strain evidence="19 21">CFNEI 73</strain>
        <plasmid evidence="19 21">C</plasmid>
    </source>
</reference>
<evidence type="ECO:0000256" key="4">
    <source>
        <dbReference type="ARBA" id="ARBA00022670"/>
    </source>
</evidence>
<evidence type="ECO:0000256" key="6">
    <source>
        <dbReference type="ARBA" id="ARBA00022723"/>
    </source>
</evidence>
<keyword evidence="11 14" id="KW-0482">Metalloprotease</keyword>
<evidence type="ECO:0000313" key="20">
    <source>
        <dbReference type="EMBL" id="TCN33063.1"/>
    </source>
</evidence>
<keyword evidence="12 17" id="KW-0129">CBS domain</keyword>
<dbReference type="InterPro" id="IPR046342">
    <property type="entry name" value="CBS_dom_sf"/>
</dbReference>
<feature type="domain" description="CBS" evidence="18">
    <location>
        <begin position="238"/>
        <end position="295"/>
    </location>
</feature>
<name>A0A1L3LXM4_9HYPH</name>
<keyword evidence="10 14" id="KW-1133">Transmembrane helix</keyword>
<dbReference type="InterPro" id="IPR000644">
    <property type="entry name" value="CBS_dom"/>
</dbReference>
<dbReference type="RefSeq" id="WP_064254915.1">
    <property type="nucleotide sequence ID" value="NZ_CP013110.1"/>
</dbReference>
<keyword evidence="4 14" id="KW-0645">Protease</keyword>
<evidence type="ECO:0000313" key="19">
    <source>
        <dbReference type="EMBL" id="APG94811.1"/>
    </source>
</evidence>
<protein>
    <recommendedName>
        <fullName evidence="14">Zinc metalloprotease</fullName>
    </recommendedName>
</protein>
<gene>
    <name evidence="20" type="ORF">EV184_10376</name>
    <name evidence="19" type="ORF">SAMCFNEI73_pC1099</name>
</gene>
<organism evidence="19 21">
    <name type="scientific">Sinorhizobium americanum</name>
    <dbReference type="NCBI Taxonomy" id="194963"/>
    <lineage>
        <taxon>Bacteria</taxon>
        <taxon>Pseudomonadati</taxon>
        <taxon>Pseudomonadota</taxon>
        <taxon>Alphaproteobacteria</taxon>
        <taxon>Hyphomicrobiales</taxon>
        <taxon>Rhizobiaceae</taxon>
        <taxon>Sinorhizobium/Ensifer group</taxon>
        <taxon>Sinorhizobium</taxon>
    </lineage>
</organism>
<dbReference type="SUPFAM" id="SSF54631">
    <property type="entry name" value="CBS-domain pair"/>
    <property type="match status" value="1"/>
</dbReference>
<dbReference type="Pfam" id="PF00571">
    <property type="entry name" value="CBS"/>
    <property type="match status" value="1"/>
</dbReference>
<feature type="active site" evidence="15">
    <location>
        <position position="59"/>
    </location>
</feature>
<dbReference type="PROSITE" id="PS51371">
    <property type="entry name" value="CBS"/>
    <property type="match status" value="2"/>
</dbReference>
<dbReference type="InterPro" id="IPR008915">
    <property type="entry name" value="Peptidase_M50"/>
</dbReference>
<keyword evidence="13 14" id="KW-0472">Membrane</keyword>
<dbReference type="PIRSF" id="PIRSF006404">
    <property type="entry name" value="UCP006404_Pept_M50_CBS"/>
    <property type="match status" value="1"/>
</dbReference>
<dbReference type="Pfam" id="PF02163">
    <property type="entry name" value="Peptidase_M50"/>
    <property type="match status" value="2"/>
</dbReference>
<keyword evidence="5 14" id="KW-0812">Transmembrane</keyword>
<evidence type="ECO:0000256" key="2">
    <source>
        <dbReference type="ARBA" id="ARBA00007931"/>
    </source>
</evidence>
<dbReference type="OrthoDB" id="9781963at2"/>
<comment type="subcellular location">
    <subcellularLocation>
        <location evidence="1 14">Cell membrane</location>
        <topology evidence="1 14">Multi-pass membrane protein</topology>
    </subcellularLocation>
</comment>
<dbReference type="CDD" id="cd06164">
    <property type="entry name" value="S2P-M50_SpoIVFB_CBS"/>
    <property type="match status" value="1"/>
</dbReference>
<dbReference type="KEGG" id="same:SAMCFNEI73_pC1099"/>
<proteinExistence type="inferred from homology"/>
<evidence type="ECO:0000313" key="22">
    <source>
        <dbReference type="Proteomes" id="UP000295043"/>
    </source>
</evidence>
<feature type="transmembrane region" description="Helical" evidence="14">
    <location>
        <begin position="42"/>
        <end position="65"/>
    </location>
</feature>
<evidence type="ECO:0000256" key="3">
    <source>
        <dbReference type="ARBA" id="ARBA00022475"/>
    </source>
</evidence>
<dbReference type="GO" id="GO:0008237">
    <property type="term" value="F:metallopeptidase activity"/>
    <property type="evidence" value="ECO:0007669"/>
    <property type="project" value="UniProtKB-UniRule"/>
</dbReference>
<evidence type="ECO:0000256" key="16">
    <source>
        <dbReference type="PIRSR" id="PIRSR006404-2"/>
    </source>
</evidence>
<keyword evidence="8 14" id="KW-0378">Hydrolase</keyword>
<evidence type="ECO:0000256" key="9">
    <source>
        <dbReference type="ARBA" id="ARBA00022833"/>
    </source>
</evidence>
<keyword evidence="6 14" id="KW-0479">Metal-binding</keyword>
<evidence type="ECO:0000256" key="17">
    <source>
        <dbReference type="PROSITE-ProRule" id="PRU00703"/>
    </source>
</evidence>
<reference evidence="20 22" key="2">
    <citation type="submission" date="2019-03" db="EMBL/GenBank/DDBJ databases">
        <title>Genomic Encyclopedia of Type Strains, Phase IV (KMG-V): Genome sequencing to study the core and pangenomes of soil and plant-associated prokaryotes.</title>
        <authorList>
            <person name="Whitman W."/>
        </authorList>
    </citation>
    <scope>NUCLEOTIDE SEQUENCE [LARGE SCALE GENOMIC DNA]</scope>
    <source>
        <strain evidence="20 22">23C40</strain>
    </source>
</reference>
<feature type="binding site" evidence="16">
    <location>
        <position position="161"/>
    </location>
    <ligand>
        <name>Zn(2+)</name>
        <dbReference type="ChEBI" id="CHEBI:29105"/>
        <note>catalytic</note>
    </ligand>
</feature>
<dbReference type="EMBL" id="SLVU01000003">
    <property type="protein sequence ID" value="TCN33063.1"/>
    <property type="molecule type" value="Genomic_DNA"/>
</dbReference>
<evidence type="ECO:0000256" key="10">
    <source>
        <dbReference type="ARBA" id="ARBA00022989"/>
    </source>
</evidence>
<dbReference type="SMART" id="SM00116">
    <property type="entry name" value="CBS"/>
    <property type="match status" value="2"/>
</dbReference>
<geneLocation type="plasmid" evidence="19 21">
    <name>C</name>
</geneLocation>
<evidence type="ECO:0000256" key="14">
    <source>
        <dbReference type="PIRNR" id="PIRNR006404"/>
    </source>
</evidence>
<feature type="transmembrane region" description="Helical" evidence="14">
    <location>
        <begin position="190"/>
        <end position="216"/>
    </location>
</feature>
<feature type="binding site" evidence="16">
    <location>
        <position position="58"/>
    </location>
    <ligand>
        <name>Zn(2+)</name>
        <dbReference type="ChEBI" id="CHEBI:29105"/>
        <note>catalytic</note>
    </ligand>
</feature>
<feature type="binding site" evidence="16">
    <location>
        <position position="62"/>
    </location>
    <ligand>
        <name>Zn(2+)</name>
        <dbReference type="ChEBI" id="CHEBI:29105"/>
        <note>catalytic</note>
    </ligand>
</feature>
<dbReference type="GO" id="GO:0005886">
    <property type="term" value="C:plasma membrane"/>
    <property type="evidence" value="ECO:0007669"/>
    <property type="project" value="UniProtKB-SubCell"/>
</dbReference>
<feature type="transmembrane region" description="Helical" evidence="14">
    <location>
        <begin position="138"/>
        <end position="158"/>
    </location>
</feature>
<comment type="cofactor">
    <cofactor evidence="14 16">
        <name>Zn(2+)</name>
        <dbReference type="ChEBI" id="CHEBI:29105"/>
    </cofactor>
    <text evidence="14 16">Binds 1 zinc ion per subunit.</text>
</comment>
<accession>A0A1L3LXM4</accession>
<evidence type="ECO:0000256" key="11">
    <source>
        <dbReference type="ARBA" id="ARBA00023049"/>
    </source>
</evidence>
<keyword evidence="21" id="KW-1185">Reference proteome</keyword>
<dbReference type="GO" id="GO:0006508">
    <property type="term" value="P:proteolysis"/>
    <property type="evidence" value="ECO:0007669"/>
    <property type="project" value="UniProtKB-KW"/>
</dbReference>
<sequence length="375" mass="40870">MAWSFRIGTIAGTALRVHVTFALLLVWIWLMHYRIGGTPAALEGIAFVLAVFGCVVLHEFGHIAAARHFGIRTPDITLLPIGGVARLERMPEEPGAEFVIAIAGPLVNVAIAGVLILVLRTSIGMEQIAGIEDPHMSFLARLAGVNVFLVLFNMIPAFPMDGGRVLRAALASRLSWPRATQIAAMIGQGLAFVFGFVGLFYNPLLIFIAIFVYLAATAEAQNAQIREVSGSVLVSDVMITEFTTLDRTASIDEAIEALLATTQREFPVVDASGHFEGLLTRDDMIRTLKEKGATTPVVLAMRRNVPRIHHRKRLDESLRLMQEASSPAVAVVDSMDRLVGLMTHETIGEMMMVRAAAAGRFRFGHLRHGNPESRS</sequence>
<dbReference type="Proteomes" id="UP000295043">
    <property type="component" value="Unassembled WGS sequence"/>
</dbReference>
<keyword evidence="9 14" id="KW-0862">Zinc</keyword>
<dbReference type="EMBL" id="CP013110">
    <property type="protein sequence ID" value="APG94811.1"/>
    <property type="molecule type" value="Genomic_DNA"/>
</dbReference>
<feature type="domain" description="CBS" evidence="18">
    <location>
        <begin position="301"/>
        <end position="358"/>
    </location>
</feature>
<dbReference type="InterPro" id="IPR016483">
    <property type="entry name" value="UCP006404_Pept_M50_CBS"/>
</dbReference>
<evidence type="ECO:0000313" key="21">
    <source>
        <dbReference type="Proteomes" id="UP000182306"/>
    </source>
</evidence>
<evidence type="ECO:0000256" key="8">
    <source>
        <dbReference type="ARBA" id="ARBA00022801"/>
    </source>
</evidence>
<evidence type="ECO:0000256" key="7">
    <source>
        <dbReference type="ARBA" id="ARBA00022737"/>
    </source>
</evidence>
<keyword evidence="3 14" id="KW-1003">Cell membrane</keyword>
<dbReference type="PANTHER" id="PTHR39188">
    <property type="entry name" value="MEMBRANE-ASSOCIATED ZINC METALLOPROTEASE M50B"/>
    <property type="match status" value="1"/>
</dbReference>
<feature type="transmembrane region" description="Helical" evidence="14">
    <location>
        <begin position="6"/>
        <end position="30"/>
    </location>
</feature>